<dbReference type="PROSITE" id="PS51468">
    <property type="entry name" value="VIT"/>
    <property type="match status" value="1"/>
</dbReference>
<dbReference type="SMART" id="SM00327">
    <property type="entry name" value="VWA"/>
    <property type="match status" value="1"/>
</dbReference>
<gene>
    <name evidence="3" type="ORF">KP79_PYT23893</name>
</gene>
<organism evidence="3 4">
    <name type="scientific">Mizuhopecten yessoensis</name>
    <name type="common">Japanese scallop</name>
    <name type="synonym">Patinopecten yessoensis</name>
    <dbReference type="NCBI Taxonomy" id="6573"/>
    <lineage>
        <taxon>Eukaryota</taxon>
        <taxon>Metazoa</taxon>
        <taxon>Spiralia</taxon>
        <taxon>Lophotrochozoa</taxon>
        <taxon>Mollusca</taxon>
        <taxon>Bivalvia</taxon>
        <taxon>Autobranchia</taxon>
        <taxon>Pteriomorphia</taxon>
        <taxon>Pectinida</taxon>
        <taxon>Pectinoidea</taxon>
        <taxon>Pectinidae</taxon>
        <taxon>Mizuhopecten</taxon>
    </lineage>
</organism>
<dbReference type="EMBL" id="NEDP02005094">
    <property type="protein sequence ID" value="OWF43481.1"/>
    <property type="molecule type" value="Genomic_DNA"/>
</dbReference>
<reference evidence="3 4" key="1">
    <citation type="journal article" date="2017" name="Nat. Ecol. Evol.">
        <title>Scallop genome provides insights into evolution of bilaterian karyotype and development.</title>
        <authorList>
            <person name="Wang S."/>
            <person name="Zhang J."/>
            <person name="Jiao W."/>
            <person name="Li J."/>
            <person name="Xun X."/>
            <person name="Sun Y."/>
            <person name="Guo X."/>
            <person name="Huan P."/>
            <person name="Dong B."/>
            <person name="Zhang L."/>
            <person name="Hu X."/>
            <person name="Sun X."/>
            <person name="Wang J."/>
            <person name="Zhao C."/>
            <person name="Wang Y."/>
            <person name="Wang D."/>
            <person name="Huang X."/>
            <person name="Wang R."/>
            <person name="Lv J."/>
            <person name="Li Y."/>
            <person name="Zhang Z."/>
            <person name="Liu B."/>
            <person name="Lu W."/>
            <person name="Hui Y."/>
            <person name="Liang J."/>
            <person name="Zhou Z."/>
            <person name="Hou R."/>
            <person name="Li X."/>
            <person name="Liu Y."/>
            <person name="Li H."/>
            <person name="Ning X."/>
            <person name="Lin Y."/>
            <person name="Zhao L."/>
            <person name="Xing Q."/>
            <person name="Dou J."/>
            <person name="Li Y."/>
            <person name="Mao J."/>
            <person name="Guo H."/>
            <person name="Dou H."/>
            <person name="Li T."/>
            <person name="Mu C."/>
            <person name="Jiang W."/>
            <person name="Fu Q."/>
            <person name="Fu X."/>
            <person name="Miao Y."/>
            <person name="Liu J."/>
            <person name="Yu Q."/>
            <person name="Li R."/>
            <person name="Liao H."/>
            <person name="Li X."/>
            <person name="Kong Y."/>
            <person name="Jiang Z."/>
            <person name="Chourrout D."/>
            <person name="Li R."/>
            <person name="Bao Z."/>
        </authorList>
    </citation>
    <scope>NUCLEOTIDE SEQUENCE [LARGE SCALE GENOMIC DNA]</scope>
    <source>
        <strain evidence="3 4">PY_sf001</strain>
    </source>
</reference>
<proteinExistence type="predicted"/>
<dbReference type="SUPFAM" id="SSF53300">
    <property type="entry name" value="vWA-like"/>
    <property type="match status" value="1"/>
</dbReference>
<dbReference type="Pfam" id="PF08487">
    <property type="entry name" value="VIT"/>
    <property type="match status" value="1"/>
</dbReference>
<feature type="domain" description="VIT" evidence="2">
    <location>
        <begin position="1"/>
        <end position="130"/>
    </location>
</feature>
<dbReference type="PROSITE" id="PS50234">
    <property type="entry name" value="VWFA"/>
    <property type="match status" value="1"/>
</dbReference>
<evidence type="ECO:0000259" key="1">
    <source>
        <dbReference type="PROSITE" id="PS50234"/>
    </source>
</evidence>
<dbReference type="OrthoDB" id="1729737at2759"/>
<dbReference type="PANTHER" id="PTHR45737">
    <property type="entry name" value="VON WILLEBRAND FACTOR A DOMAIN-CONTAINING PROTEIN 5A"/>
    <property type="match status" value="1"/>
</dbReference>
<dbReference type="AlphaFoldDB" id="A0A210Q434"/>
<protein>
    <submittedName>
        <fullName evidence="3">von Willebrand factor A domain-containing protein 5A</fullName>
    </submittedName>
</protein>
<evidence type="ECO:0000313" key="3">
    <source>
        <dbReference type="EMBL" id="OWF43481.1"/>
    </source>
</evidence>
<comment type="caution">
    <text evidence="3">The sequence shown here is derived from an EMBL/GenBank/DDBJ whole genome shotgun (WGS) entry which is preliminary data.</text>
</comment>
<accession>A0A210Q434</accession>
<dbReference type="Gene3D" id="3.40.50.410">
    <property type="entry name" value="von Willebrand factor, type A domain"/>
    <property type="match status" value="1"/>
</dbReference>
<dbReference type="InterPro" id="IPR036465">
    <property type="entry name" value="vWFA_dom_sf"/>
</dbReference>
<sequence>MRWGLSCLKTGAAVPLKEVQNVALIGASLVHVDSNLQYLNETNDPIEANFTFPLDTGSAVYRFEAEIDSRLIVAECQEKSQARDTYQQAVSIGQTAVLLEEHDDTDDIFVCRLGNLPPNEKALLKICYVSELPHDPNGALRFTLPTVLNPRYGAEHNTGPVNTRTDVVCINPGSYAMSLDITVQSQQKISSIVSEKDQLQLSPGNNDHVWKASIRFNGGTQLDHDISIMILYQDMHQPQAILERGTRSPDKGMLNMDVLMLSFYPEIDSKFTRTCGEFIFIIDRSGSMANDNRIESARDTLLLMIKSLPVGCFFNVYSFGNYFHILFDKDSACSVQYNEQSMTYALDYVQKMEADMGGTEILKPLEDMYSKPCLPGHPRQVILLTDGEVWNVTDCLNLVRRNAQTTRMFSVGIGEGVSTALVKGLAKAGKGRAEFVKGNDRLQTKVVSLLKSAMQSVVTNIQVDLELPPEVTGSIVPNDCPSLFSGEEFIMYAVLKGSESMESIQGNIILRGVIENQIFEHKLAFQGQHQQQNLDTSLPVHRLTAKALIQELEDEESATRDMNRKATTDNQNKIVLVSTATNVISKYTAFVGVDKLSKVLLPQGVVERRTHQGGWFGASSGGGGFGASSGGGGMFGASSGRSGMFGASVTGGPSYGLFGCKPSPQFGSSNRHGGITQAMFGSKPIDNARCFGGMFGAAASKSKVIIGSSGNIASNLFAKPAPTSSTFGAPQQTFAGFGGSLQSSASFGAQQQNCGSSGGLMFGRGTPLQNSAPQPLSEKTKLVLMQGFDGSWALSDEFANFLGTTSEGLQQSSQIQNLNAWATCLALAWLHLKESLNKEEWSLIESKALQWLQLQGFTDEDMKNLFAHAQNQIKNM</sequence>
<dbReference type="Proteomes" id="UP000242188">
    <property type="component" value="Unassembled WGS sequence"/>
</dbReference>
<keyword evidence="4" id="KW-1185">Reference proteome</keyword>
<name>A0A210Q434_MIZYE</name>
<dbReference type="STRING" id="6573.A0A210Q434"/>
<dbReference type="Pfam" id="PF13768">
    <property type="entry name" value="VWA_3"/>
    <property type="match status" value="1"/>
</dbReference>
<evidence type="ECO:0000313" key="4">
    <source>
        <dbReference type="Proteomes" id="UP000242188"/>
    </source>
</evidence>
<dbReference type="InterPro" id="IPR013694">
    <property type="entry name" value="VIT"/>
</dbReference>
<dbReference type="SMART" id="SM00609">
    <property type="entry name" value="VIT"/>
    <property type="match status" value="1"/>
</dbReference>
<dbReference type="InterPro" id="IPR002035">
    <property type="entry name" value="VWF_A"/>
</dbReference>
<dbReference type="PANTHER" id="PTHR45737:SF6">
    <property type="entry name" value="VON WILLEBRAND FACTOR A DOMAIN-CONTAINING PROTEIN 5A"/>
    <property type="match status" value="1"/>
</dbReference>
<feature type="domain" description="VWFA" evidence="1">
    <location>
        <begin position="277"/>
        <end position="457"/>
    </location>
</feature>
<evidence type="ECO:0000259" key="2">
    <source>
        <dbReference type="PROSITE" id="PS51468"/>
    </source>
</evidence>